<dbReference type="AlphaFoldDB" id="A0A914QTN4"/>
<proteinExistence type="predicted"/>
<accession>A0A914QTN4</accession>
<feature type="region of interest" description="Disordered" evidence="1">
    <location>
        <begin position="171"/>
        <end position="191"/>
    </location>
</feature>
<evidence type="ECO:0000313" key="3">
    <source>
        <dbReference type="WBParaSite" id="PDA_v2.g5055.t1"/>
    </source>
</evidence>
<feature type="compositionally biased region" description="Polar residues" evidence="1">
    <location>
        <begin position="175"/>
        <end position="187"/>
    </location>
</feature>
<dbReference type="Proteomes" id="UP000887578">
    <property type="component" value="Unplaced"/>
</dbReference>
<protein>
    <submittedName>
        <fullName evidence="3">Uncharacterized protein</fullName>
    </submittedName>
</protein>
<name>A0A914QTN4_9BILA</name>
<keyword evidence="2" id="KW-1185">Reference proteome</keyword>
<evidence type="ECO:0000313" key="2">
    <source>
        <dbReference type="Proteomes" id="UP000887578"/>
    </source>
</evidence>
<reference evidence="3" key="1">
    <citation type="submission" date="2022-11" db="UniProtKB">
        <authorList>
            <consortium name="WormBaseParasite"/>
        </authorList>
    </citation>
    <scope>IDENTIFICATION</scope>
</reference>
<dbReference type="WBParaSite" id="PDA_v2.g5055.t1">
    <property type="protein sequence ID" value="PDA_v2.g5055.t1"/>
    <property type="gene ID" value="PDA_v2.g5055"/>
</dbReference>
<organism evidence="2 3">
    <name type="scientific">Panagrolaimus davidi</name>
    <dbReference type="NCBI Taxonomy" id="227884"/>
    <lineage>
        <taxon>Eukaryota</taxon>
        <taxon>Metazoa</taxon>
        <taxon>Ecdysozoa</taxon>
        <taxon>Nematoda</taxon>
        <taxon>Chromadorea</taxon>
        <taxon>Rhabditida</taxon>
        <taxon>Tylenchina</taxon>
        <taxon>Panagrolaimomorpha</taxon>
        <taxon>Panagrolaimoidea</taxon>
        <taxon>Panagrolaimidae</taxon>
        <taxon>Panagrolaimus</taxon>
    </lineage>
</organism>
<evidence type="ECO:0000256" key="1">
    <source>
        <dbReference type="SAM" id="MobiDB-lite"/>
    </source>
</evidence>
<sequence>MKTLNIFRKIFDSLVEGGVYSGAMGTYMDNESTNGMPNITYYLIRPKEHRRYAVKNSVISINNMNKWKSIKQVWSFNNSFKILDVEKFGSIAFPSKYSHLIHDGDLIKGTARLYLHPYIHYSWGFVGEFCINSNGASQTIFIDETESFNYHLKTKYAKNLELVGPQYNMPDPESDCTSSSTKHGPNQSKDDVILTRRELEDAIPTFEYIHPVQYNTMPILAKPNAINFEFHRGQRF</sequence>